<protein>
    <submittedName>
        <fullName evidence="1">Uncharacterized protein</fullName>
    </submittedName>
</protein>
<dbReference type="EMBL" id="MZ209302">
    <property type="protein sequence ID" value="QXO13134.1"/>
    <property type="molecule type" value="Genomic_DNA"/>
</dbReference>
<reference evidence="1 2" key="1">
    <citation type="submission" date="2021-05" db="EMBL/GenBank/DDBJ databases">
        <authorList>
            <person name="Baker S."/>
            <person name="Berry C."/>
            <person name="Boyle S."/>
            <person name="Bradley W."/>
            <person name="Brown D."/>
            <person name="Doyle R."/>
            <person name="Edwards M."/>
            <person name="Filijan P."/>
            <person name="Harvey R."/>
            <person name="Hernandez-Ramos J."/>
            <person name="Huynh R."/>
            <person name="Keppelmann E."/>
            <person name="Mahoney J."/>
            <person name="Matthiesen J."/>
            <person name="Naquin D."/>
            <person name="Pearson A."/>
            <person name="Ramirez R.F."/>
            <person name="Rementeria N."/>
            <person name="Singleton Z."/>
            <person name="Smith K."/>
            <person name="Statley K."/>
            <person name="Thomas T."/>
            <person name="Trautner M."/>
            <person name="Vakili B."/>
            <person name="Austen M."/>
            <person name="Brown E."/>
            <person name="Edwards A."/>
            <person name="Garibay O.J."/>
            <person name="Goodwin S."/>
            <person name="Hlaing E."/>
            <person name="Hyndman S."/>
            <person name="Marchetti N."/>
            <person name="Marshall-Inman S."/>
            <person name="Mathis R."/>
            <person name="Medina L."/>
            <person name="Nicacio B."/>
            <person name="Park J."/>
            <person name="Sabanal H."/>
            <person name="Sheldon M."/>
            <person name="Solis K."/>
            <person name="Stargell G."/>
            <person name="Wardrop K."/>
            <person name="Yan S."/>
            <person name="Zamudio L."/>
            <person name="Schleif M.C."/>
            <person name="Hinz J.M."/>
            <person name="Davis W.B."/>
            <person name="Pollenz R.S."/>
            <person name="Garlena R.A."/>
            <person name="Russell D.A."/>
            <person name="Pope W.H."/>
            <person name="Jacobs-Sera D."/>
            <person name="Hatfull G.F."/>
        </authorList>
    </citation>
    <scope>NUCLEOTIDE SEQUENCE [LARGE SCALE GENOMIC DNA]</scope>
</reference>
<dbReference type="KEGG" id="vg:80559566"/>
<proteinExistence type="predicted"/>
<evidence type="ECO:0000313" key="2">
    <source>
        <dbReference type="Proteomes" id="UP000828207"/>
    </source>
</evidence>
<dbReference type="Proteomes" id="UP000828207">
    <property type="component" value="Segment"/>
</dbReference>
<evidence type="ECO:0000313" key="1">
    <source>
        <dbReference type="EMBL" id="QXO13134.1"/>
    </source>
</evidence>
<sequence>MAGIPIEPNANARQIATAMQQTYAANIGVGFTSEQAMRLTETTLAVSFLVACIDTQVDKFRPGGGS</sequence>
<name>A0AAE7VHS2_9CAUD</name>
<gene>
    <name evidence="1" type="primary">37</name>
    <name evidence="1" type="ORF">SEA_JOJO24_37</name>
</gene>
<keyword evidence="2" id="KW-1185">Reference proteome</keyword>
<accession>A0AAE7VHS2</accession>
<dbReference type="RefSeq" id="YP_010842764.1">
    <property type="nucleotide sequence ID" value="NC_079145.1"/>
</dbReference>
<organism evidence="1 2">
    <name type="scientific">Gordonia phage Jojo24</name>
    <dbReference type="NCBI Taxonomy" id="2859476"/>
    <lineage>
        <taxon>Viruses</taxon>
        <taxon>Duplodnaviria</taxon>
        <taxon>Heunggongvirae</taxon>
        <taxon>Uroviricota</taxon>
        <taxon>Caudoviricetes</taxon>
        <taxon>Santhisvirus</taxon>
        <taxon>Santhisvirus jojo24</taxon>
    </lineage>
</organism>
<dbReference type="GeneID" id="80559566"/>